<feature type="transmembrane region" description="Helical" evidence="1">
    <location>
        <begin position="111"/>
        <end position="133"/>
    </location>
</feature>
<accession>A0A1I2FJP4</accession>
<dbReference type="OrthoDB" id="1798014at2"/>
<gene>
    <name evidence="2" type="ORF">SAMN05192532_11233</name>
</gene>
<evidence type="ECO:0000256" key="1">
    <source>
        <dbReference type="SAM" id="Phobius"/>
    </source>
</evidence>
<dbReference type="RefSeq" id="WP_091664197.1">
    <property type="nucleotide sequence ID" value="NZ_FONT01000012.1"/>
</dbReference>
<dbReference type="AlphaFoldDB" id="A0A1I2FJP4"/>
<feature type="transmembrane region" description="Helical" evidence="1">
    <location>
        <begin position="80"/>
        <end position="99"/>
    </location>
</feature>
<sequence>MNWKRFVYKIVCVGIIGFFLLSGSKYQVYLKDVAGATFEVLPVTIFSVVFPILIGVLLRLPQLLLEIKEKREWTCNWIKLLVVGAPALYVTSLPLLMYLPGGMNFWLVYEAMIVGNGTITTTVTGLVFGYVLLDSWIEK</sequence>
<keyword evidence="3" id="KW-1185">Reference proteome</keyword>
<keyword evidence="1" id="KW-1133">Transmembrane helix</keyword>
<keyword evidence="1" id="KW-0472">Membrane</keyword>
<organism evidence="2 3">
    <name type="scientific">Alteribacillus iranensis</name>
    <dbReference type="NCBI Taxonomy" id="930128"/>
    <lineage>
        <taxon>Bacteria</taxon>
        <taxon>Bacillati</taxon>
        <taxon>Bacillota</taxon>
        <taxon>Bacilli</taxon>
        <taxon>Bacillales</taxon>
        <taxon>Bacillaceae</taxon>
        <taxon>Alteribacillus</taxon>
    </lineage>
</organism>
<protein>
    <submittedName>
        <fullName evidence="2">Uncharacterized protein</fullName>
    </submittedName>
</protein>
<evidence type="ECO:0000313" key="3">
    <source>
        <dbReference type="Proteomes" id="UP000199516"/>
    </source>
</evidence>
<feature type="transmembrane region" description="Helical" evidence="1">
    <location>
        <begin position="40"/>
        <end position="60"/>
    </location>
</feature>
<evidence type="ECO:0000313" key="2">
    <source>
        <dbReference type="EMBL" id="SFF04736.1"/>
    </source>
</evidence>
<name>A0A1I2FJP4_9BACI</name>
<dbReference type="Proteomes" id="UP000199516">
    <property type="component" value="Unassembled WGS sequence"/>
</dbReference>
<keyword evidence="1" id="KW-0812">Transmembrane</keyword>
<dbReference type="EMBL" id="FONT01000012">
    <property type="protein sequence ID" value="SFF04736.1"/>
    <property type="molecule type" value="Genomic_DNA"/>
</dbReference>
<reference evidence="2 3" key="1">
    <citation type="submission" date="2016-10" db="EMBL/GenBank/DDBJ databases">
        <authorList>
            <person name="de Groot N.N."/>
        </authorList>
    </citation>
    <scope>NUCLEOTIDE SEQUENCE [LARGE SCALE GENOMIC DNA]</scope>
    <source>
        <strain evidence="2 3">DSM 23995</strain>
    </source>
</reference>
<proteinExistence type="predicted"/>